<dbReference type="SMART" id="SM00342">
    <property type="entry name" value="HTH_ARAC"/>
    <property type="match status" value="1"/>
</dbReference>
<comment type="caution">
    <text evidence="11">The sequence shown here is derived from an EMBL/GenBank/DDBJ whole genome shotgun (WGS) entry which is preliminary data.</text>
</comment>
<dbReference type="EMBL" id="RZNX01000001">
    <property type="protein sequence ID" value="RUT35504.1"/>
    <property type="molecule type" value="Genomic_DNA"/>
</dbReference>
<dbReference type="InterPro" id="IPR001789">
    <property type="entry name" value="Sig_transdc_resp-reg_receiver"/>
</dbReference>
<dbReference type="SUPFAM" id="SSF52172">
    <property type="entry name" value="CheY-like"/>
    <property type="match status" value="1"/>
</dbReference>
<name>A0A3S1D957_9BACL</name>
<reference evidence="11 12" key="1">
    <citation type="submission" date="2018-12" db="EMBL/GenBank/DDBJ databases">
        <authorList>
            <person name="Sun L."/>
            <person name="Chen Z."/>
        </authorList>
    </citation>
    <scope>NUCLEOTIDE SEQUENCE [LARGE SCALE GENOMIC DNA]</scope>
    <source>
        <strain evidence="11 12">3-5-3</strain>
    </source>
</reference>
<keyword evidence="5" id="KW-0805">Transcription regulation</keyword>
<gene>
    <name evidence="11" type="ORF">EJP77_00285</name>
</gene>
<evidence type="ECO:0000256" key="7">
    <source>
        <dbReference type="ARBA" id="ARBA00023163"/>
    </source>
</evidence>
<dbReference type="PANTHER" id="PTHR42713:SF3">
    <property type="entry name" value="TRANSCRIPTIONAL REGULATORY PROTEIN HPTR"/>
    <property type="match status" value="1"/>
</dbReference>
<keyword evidence="7" id="KW-0804">Transcription</keyword>
<dbReference type="GO" id="GO:0000160">
    <property type="term" value="P:phosphorelay signal transduction system"/>
    <property type="evidence" value="ECO:0007669"/>
    <property type="project" value="UniProtKB-KW"/>
</dbReference>
<evidence type="ECO:0000256" key="6">
    <source>
        <dbReference type="ARBA" id="ARBA00023125"/>
    </source>
</evidence>
<comment type="subcellular location">
    <subcellularLocation>
        <location evidence="1">Cytoplasm</location>
    </subcellularLocation>
</comment>
<dbReference type="Pfam" id="PF00072">
    <property type="entry name" value="Response_reg"/>
    <property type="match status" value="1"/>
</dbReference>
<dbReference type="InterPro" id="IPR018060">
    <property type="entry name" value="HTH_AraC"/>
</dbReference>
<keyword evidence="4" id="KW-0902">Two-component regulatory system</keyword>
<dbReference type="InterPro" id="IPR018062">
    <property type="entry name" value="HTH_AraC-typ_CS"/>
</dbReference>
<feature type="domain" description="Response regulatory" evidence="10">
    <location>
        <begin position="3"/>
        <end position="120"/>
    </location>
</feature>
<dbReference type="AlphaFoldDB" id="A0A3S1D957"/>
<dbReference type="Proteomes" id="UP000272464">
    <property type="component" value="Unassembled WGS sequence"/>
</dbReference>
<dbReference type="Gene3D" id="3.40.50.2300">
    <property type="match status" value="1"/>
</dbReference>
<dbReference type="PROSITE" id="PS00041">
    <property type="entry name" value="HTH_ARAC_FAMILY_1"/>
    <property type="match status" value="1"/>
</dbReference>
<evidence type="ECO:0000256" key="8">
    <source>
        <dbReference type="PROSITE-ProRule" id="PRU00169"/>
    </source>
</evidence>
<evidence type="ECO:0000256" key="5">
    <source>
        <dbReference type="ARBA" id="ARBA00023015"/>
    </source>
</evidence>
<feature type="modified residue" description="4-aspartylphosphate" evidence="8">
    <location>
        <position position="55"/>
    </location>
</feature>
<evidence type="ECO:0000313" key="11">
    <source>
        <dbReference type="EMBL" id="RUT35504.1"/>
    </source>
</evidence>
<dbReference type="SUPFAM" id="SSF46689">
    <property type="entry name" value="Homeodomain-like"/>
    <property type="match status" value="2"/>
</dbReference>
<dbReference type="Gene3D" id="1.10.10.60">
    <property type="entry name" value="Homeodomain-like"/>
    <property type="match status" value="2"/>
</dbReference>
<dbReference type="OrthoDB" id="342399at2"/>
<evidence type="ECO:0000256" key="3">
    <source>
        <dbReference type="ARBA" id="ARBA00022553"/>
    </source>
</evidence>
<evidence type="ECO:0000256" key="4">
    <source>
        <dbReference type="ARBA" id="ARBA00023012"/>
    </source>
</evidence>
<protein>
    <submittedName>
        <fullName evidence="11">Response regulator transcription factor</fullName>
    </submittedName>
</protein>
<dbReference type="PANTHER" id="PTHR42713">
    <property type="entry name" value="HISTIDINE KINASE-RELATED"/>
    <property type="match status" value="1"/>
</dbReference>
<dbReference type="InterPro" id="IPR020449">
    <property type="entry name" value="Tscrpt_reg_AraC-type_HTH"/>
</dbReference>
<keyword evidence="2" id="KW-0963">Cytoplasm</keyword>
<dbReference type="GO" id="GO:0043565">
    <property type="term" value="F:sequence-specific DNA binding"/>
    <property type="evidence" value="ECO:0007669"/>
    <property type="project" value="InterPro"/>
</dbReference>
<dbReference type="InterPro" id="IPR011006">
    <property type="entry name" value="CheY-like_superfamily"/>
</dbReference>
<dbReference type="SMART" id="SM00448">
    <property type="entry name" value="REC"/>
    <property type="match status" value="1"/>
</dbReference>
<accession>A0A3S1D957</accession>
<keyword evidence="12" id="KW-1185">Reference proteome</keyword>
<dbReference type="Pfam" id="PF12833">
    <property type="entry name" value="HTH_18"/>
    <property type="match status" value="1"/>
</dbReference>
<evidence type="ECO:0000313" key="12">
    <source>
        <dbReference type="Proteomes" id="UP000272464"/>
    </source>
</evidence>
<dbReference type="InterPro" id="IPR009057">
    <property type="entry name" value="Homeodomain-like_sf"/>
</dbReference>
<organism evidence="11 12">
    <name type="scientific">Paenibacillus zeisoli</name>
    <dbReference type="NCBI Taxonomy" id="2496267"/>
    <lineage>
        <taxon>Bacteria</taxon>
        <taxon>Bacillati</taxon>
        <taxon>Bacillota</taxon>
        <taxon>Bacilli</taxon>
        <taxon>Bacillales</taxon>
        <taxon>Paenibacillaceae</taxon>
        <taxon>Paenibacillus</taxon>
    </lineage>
</organism>
<keyword evidence="6" id="KW-0238">DNA-binding</keyword>
<dbReference type="RefSeq" id="WP_127197204.1">
    <property type="nucleotide sequence ID" value="NZ_RZNX01000001.1"/>
</dbReference>
<dbReference type="PROSITE" id="PS01124">
    <property type="entry name" value="HTH_ARAC_FAMILY_2"/>
    <property type="match status" value="1"/>
</dbReference>
<evidence type="ECO:0000259" key="9">
    <source>
        <dbReference type="PROSITE" id="PS01124"/>
    </source>
</evidence>
<evidence type="ECO:0000256" key="1">
    <source>
        <dbReference type="ARBA" id="ARBA00004496"/>
    </source>
</evidence>
<sequence length="523" mass="59587">MIKVMIVDDEPKVREGLTMLIPWDSLDFTVVGTAANGFEALEKYNELRPNLVVADIRMPGMDGIQLIEKLREQDAKLHILILSGYADFDYAKKAIASRADGYLLKPVDEDELMSYLERIRQKWLEENEQQKWTESVLESSRERVVKSLLTGTKEEAEALETSALSLGLSSKEYQILLVDLYMCEGENHTTVGEAVERLQAYFEQMKLGVTFKLYSHTGLLLNKPITGLQMRQELSRNLEGILNGLNVKFSASLGHVVRSITEISTSYVKAKELLECEFFCADEGVMYCDMSKDTKAETHVNEPVDITSIEEQIYYALDLGNPAPIPELMKTAGDYLAANGRTEQEIKRYFAELITGLISKLSVRNPDLDGILRIYTESIAHLYQKRSLFLLTRHAAEILQKVTSHIDRCQHQDLKLMLDMIHRNYGDNLKLETLAGVLNYNNAYLGKLFKNATGEYFNTYLDKVRIEQAKRMLQEGMKVYQVAEKVGYTNADYFHSKFKRYVGTSPSVYRKQGEGAEKHQISI</sequence>
<keyword evidence="3 8" id="KW-0597">Phosphoprotein</keyword>
<proteinExistence type="predicted"/>
<evidence type="ECO:0000256" key="2">
    <source>
        <dbReference type="ARBA" id="ARBA00022490"/>
    </source>
</evidence>
<evidence type="ECO:0000259" key="10">
    <source>
        <dbReference type="PROSITE" id="PS50110"/>
    </source>
</evidence>
<dbReference type="PRINTS" id="PR00032">
    <property type="entry name" value="HTHARAC"/>
</dbReference>
<dbReference type="InterPro" id="IPR051552">
    <property type="entry name" value="HptR"/>
</dbReference>
<dbReference type="GO" id="GO:0003700">
    <property type="term" value="F:DNA-binding transcription factor activity"/>
    <property type="evidence" value="ECO:0007669"/>
    <property type="project" value="InterPro"/>
</dbReference>
<dbReference type="PROSITE" id="PS50110">
    <property type="entry name" value="RESPONSE_REGULATORY"/>
    <property type="match status" value="1"/>
</dbReference>
<dbReference type="GO" id="GO:0005737">
    <property type="term" value="C:cytoplasm"/>
    <property type="evidence" value="ECO:0007669"/>
    <property type="project" value="UniProtKB-SubCell"/>
</dbReference>
<dbReference type="CDD" id="cd17536">
    <property type="entry name" value="REC_YesN-like"/>
    <property type="match status" value="1"/>
</dbReference>
<feature type="domain" description="HTH araC/xylS-type" evidence="9">
    <location>
        <begin position="415"/>
        <end position="512"/>
    </location>
</feature>